<dbReference type="GO" id="GO:0009143">
    <property type="term" value="P:nucleoside triphosphate catabolic process"/>
    <property type="evidence" value="ECO:0007669"/>
    <property type="project" value="InterPro"/>
</dbReference>
<dbReference type="EMBL" id="FNNH01000033">
    <property type="protein sequence ID" value="SDW86529.1"/>
    <property type="molecule type" value="Genomic_DNA"/>
</dbReference>
<dbReference type="GO" id="GO:0047429">
    <property type="term" value="F:nucleoside triphosphate diphosphatase activity"/>
    <property type="evidence" value="ECO:0007669"/>
    <property type="project" value="InterPro"/>
</dbReference>
<dbReference type="Gene3D" id="3.90.950.10">
    <property type="match status" value="1"/>
</dbReference>
<gene>
    <name evidence="4" type="ORF">SAMN05421882_103329</name>
</gene>
<name>A0A1H2X2N4_9PROT</name>
<evidence type="ECO:0000256" key="2">
    <source>
        <dbReference type="ARBA" id="ARBA00022801"/>
    </source>
</evidence>
<accession>A0A1H2X2N4</accession>
<dbReference type="InterPro" id="IPR002637">
    <property type="entry name" value="RdgB/HAM1"/>
</dbReference>
<dbReference type="PANTHER" id="PTHR11067:SF9">
    <property type="entry name" value="INOSINE TRIPHOSPHATE PYROPHOSPHATASE"/>
    <property type="match status" value="1"/>
</dbReference>
<reference evidence="4 5" key="1">
    <citation type="submission" date="2016-10" db="EMBL/GenBank/DDBJ databases">
        <authorList>
            <person name="de Groot N.N."/>
        </authorList>
    </citation>
    <scope>NUCLEOTIDE SEQUENCE [LARGE SCALE GENOMIC DNA]</scope>
    <source>
        <strain evidence="4 5">Nm110</strain>
    </source>
</reference>
<dbReference type="Pfam" id="PF01725">
    <property type="entry name" value="Ham1p_like"/>
    <property type="match status" value="1"/>
</dbReference>
<dbReference type="PANTHER" id="PTHR11067">
    <property type="entry name" value="INOSINE TRIPHOSPHATE PYROPHOSPHATASE/HAM1 PROTEIN"/>
    <property type="match status" value="1"/>
</dbReference>
<dbReference type="CDD" id="cd00515">
    <property type="entry name" value="HAM1"/>
    <property type="match status" value="1"/>
</dbReference>
<organism evidence="4 5">
    <name type="scientific">Nitrosomonas communis</name>
    <dbReference type="NCBI Taxonomy" id="44574"/>
    <lineage>
        <taxon>Bacteria</taxon>
        <taxon>Pseudomonadati</taxon>
        <taxon>Pseudomonadota</taxon>
        <taxon>Betaproteobacteria</taxon>
        <taxon>Nitrosomonadales</taxon>
        <taxon>Nitrosomonadaceae</taxon>
        <taxon>Nitrosomonas</taxon>
    </lineage>
</organism>
<evidence type="ECO:0000256" key="1">
    <source>
        <dbReference type="ARBA" id="ARBA00008023"/>
    </source>
</evidence>
<comment type="similarity">
    <text evidence="1">Belongs to the HAM1 NTPase family.</text>
</comment>
<keyword evidence="2 4" id="KW-0378">Hydrolase</keyword>
<dbReference type="RefSeq" id="WP_074667505.1">
    <property type="nucleotide sequence ID" value="NZ_FNNH01000033.1"/>
</dbReference>
<dbReference type="AlphaFoldDB" id="A0A1H2X2N4"/>
<evidence type="ECO:0000256" key="3">
    <source>
        <dbReference type="ARBA" id="ARBA00023080"/>
    </source>
</evidence>
<evidence type="ECO:0000313" key="4">
    <source>
        <dbReference type="EMBL" id="SDW86529.1"/>
    </source>
</evidence>
<proteinExistence type="inferred from homology"/>
<evidence type="ECO:0000313" key="5">
    <source>
        <dbReference type="Proteomes" id="UP000183454"/>
    </source>
</evidence>
<dbReference type="SUPFAM" id="SSF52972">
    <property type="entry name" value="ITPase-like"/>
    <property type="match status" value="1"/>
</dbReference>
<dbReference type="GO" id="GO:0005737">
    <property type="term" value="C:cytoplasm"/>
    <property type="evidence" value="ECO:0007669"/>
    <property type="project" value="TreeGrafter"/>
</dbReference>
<sequence>MEIRFLSSNVHKIREVEAILGPVGVQVVPAPIKIEEIQTEDVQRLVRDKVLKAFERIGRPVFVEHTGLHLPGLNGLPGGLTQIFWDRLQADSFVTLVKNSGSRLVTAKTVIGYCDSQNIHYFEGEVSGTVPDIPAGPRDFQWDCVFIPDGCSQTFAELGDKKNEISMRRRALDHFATYIQRGR</sequence>
<keyword evidence="3" id="KW-0546">Nucleotide metabolism</keyword>
<protein>
    <submittedName>
        <fullName evidence="4">XTP/dITP diphosphohydrolase</fullName>
    </submittedName>
</protein>
<dbReference type="InterPro" id="IPR029001">
    <property type="entry name" value="ITPase-like_fam"/>
</dbReference>
<dbReference type="Proteomes" id="UP000183454">
    <property type="component" value="Unassembled WGS sequence"/>
</dbReference>
<dbReference type="GO" id="GO:0009117">
    <property type="term" value="P:nucleotide metabolic process"/>
    <property type="evidence" value="ECO:0007669"/>
    <property type="project" value="UniProtKB-KW"/>
</dbReference>